<name>A0A0C5VIZ5_9GAMM</name>
<dbReference type="EMBL" id="CP007142">
    <property type="protein sequence ID" value="AJQ93343.1"/>
    <property type="molecule type" value="Genomic_DNA"/>
</dbReference>
<keyword evidence="2" id="KW-1185">Reference proteome</keyword>
<dbReference type="HOGENOM" id="CLU_3290376_0_0_6"/>
<accession>A0A0C5VIZ5</accession>
<dbReference type="KEGG" id="gsn:YC6258_01295"/>
<proteinExistence type="predicted"/>
<gene>
    <name evidence="1" type="ORF">YC6258_01295</name>
</gene>
<protein>
    <submittedName>
        <fullName evidence="1">Uncharacterized protein</fullName>
    </submittedName>
</protein>
<reference evidence="1 2" key="1">
    <citation type="submission" date="2014-01" db="EMBL/GenBank/DDBJ databases">
        <title>Full genme sequencing of cellulolytic bacterium Gynuella sunshinyii YC6258T gen. nov., sp. nov.</title>
        <authorList>
            <person name="Khan H."/>
            <person name="Chung E.J."/>
            <person name="Chung Y.R."/>
        </authorList>
    </citation>
    <scope>NUCLEOTIDE SEQUENCE [LARGE SCALE GENOMIC DNA]</scope>
    <source>
        <strain evidence="1 2">YC6258</strain>
    </source>
</reference>
<evidence type="ECO:0000313" key="1">
    <source>
        <dbReference type="EMBL" id="AJQ93343.1"/>
    </source>
</evidence>
<evidence type="ECO:0000313" key="2">
    <source>
        <dbReference type="Proteomes" id="UP000032266"/>
    </source>
</evidence>
<sequence>MNTPEIRPSAAWMLLSSQQGCFHGVFDFRCIHLNQVVGIN</sequence>
<organism evidence="1 2">
    <name type="scientific">Gynuella sunshinyii YC6258</name>
    <dbReference type="NCBI Taxonomy" id="1445510"/>
    <lineage>
        <taxon>Bacteria</taxon>
        <taxon>Pseudomonadati</taxon>
        <taxon>Pseudomonadota</taxon>
        <taxon>Gammaproteobacteria</taxon>
        <taxon>Oceanospirillales</taxon>
        <taxon>Saccharospirillaceae</taxon>
        <taxon>Gynuella</taxon>
    </lineage>
</organism>
<dbReference type="AlphaFoldDB" id="A0A0C5VIZ5"/>
<dbReference type="Proteomes" id="UP000032266">
    <property type="component" value="Chromosome"/>
</dbReference>